<keyword evidence="3" id="KW-1185">Reference proteome</keyword>
<dbReference type="PANTHER" id="PTHR38036:SF1">
    <property type="entry name" value="UPF0250 PROTEIN YBED"/>
    <property type="match status" value="1"/>
</dbReference>
<sequence length="95" mass="10623">MSTPEPHLVHNIDVWELPCHHTFKVMGEMQYPLAQVAAEIAGRLCNGFDPSTITMRPSSGGKYLSVTIEVYLETREQINALYAAFNAAPEIKLVY</sequence>
<accession>A0A4Q7ZBN2</accession>
<dbReference type="GO" id="GO:0005829">
    <property type="term" value="C:cytosol"/>
    <property type="evidence" value="ECO:0007669"/>
    <property type="project" value="TreeGrafter"/>
</dbReference>
<dbReference type="EMBL" id="SHKX01000010">
    <property type="protein sequence ID" value="RZU47249.1"/>
    <property type="molecule type" value="Genomic_DNA"/>
</dbReference>
<evidence type="ECO:0000313" key="2">
    <source>
        <dbReference type="EMBL" id="RZU47249.1"/>
    </source>
</evidence>
<reference evidence="2 3" key="1">
    <citation type="submission" date="2019-02" db="EMBL/GenBank/DDBJ databases">
        <title>Genomic Encyclopedia of Type Strains, Phase IV (KMG-IV): sequencing the most valuable type-strain genomes for metagenomic binning, comparative biology and taxonomic classification.</title>
        <authorList>
            <person name="Goeker M."/>
        </authorList>
    </citation>
    <scope>NUCLEOTIDE SEQUENCE [LARGE SCALE GENOMIC DNA]</scope>
    <source>
        <strain evidence="2 3">DSM 105135</strain>
    </source>
</reference>
<name>A0A4Q7ZBN2_9GAMM</name>
<evidence type="ECO:0000256" key="1">
    <source>
        <dbReference type="ARBA" id="ARBA00008460"/>
    </source>
</evidence>
<dbReference type="RefSeq" id="WP_165391284.1">
    <property type="nucleotide sequence ID" value="NZ_SHKX01000010.1"/>
</dbReference>
<dbReference type="InterPro" id="IPR007454">
    <property type="entry name" value="UPF0250_YbeD-like"/>
</dbReference>
<dbReference type="AlphaFoldDB" id="A0A4Q7ZBN2"/>
<dbReference type="InterPro" id="IPR027471">
    <property type="entry name" value="YbeD-like_sf"/>
</dbReference>
<dbReference type="PANTHER" id="PTHR38036">
    <property type="entry name" value="UPF0250 PROTEIN YBED"/>
    <property type="match status" value="1"/>
</dbReference>
<gene>
    <name evidence="2" type="ORF">EV700_0203</name>
</gene>
<organism evidence="2 3">
    <name type="scientific">Fluviicoccus keumensis</name>
    <dbReference type="NCBI Taxonomy" id="1435465"/>
    <lineage>
        <taxon>Bacteria</taxon>
        <taxon>Pseudomonadati</taxon>
        <taxon>Pseudomonadota</taxon>
        <taxon>Gammaproteobacteria</taxon>
        <taxon>Moraxellales</taxon>
        <taxon>Moraxellaceae</taxon>
        <taxon>Fluviicoccus</taxon>
    </lineage>
</organism>
<comment type="caution">
    <text evidence="2">The sequence shown here is derived from an EMBL/GenBank/DDBJ whole genome shotgun (WGS) entry which is preliminary data.</text>
</comment>
<dbReference type="SUPFAM" id="SSF117991">
    <property type="entry name" value="YbeD/HP0495-like"/>
    <property type="match status" value="1"/>
</dbReference>
<proteinExistence type="inferred from homology"/>
<dbReference type="Pfam" id="PF04359">
    <property type="entry name" value="DUF493"/>
    <property type="match status" value="1"/>
</dbReference>
<dbReference type="Proteomes" id="UP000292423">
    <property type="component" value="Unassembled WGS sequence"/>
</dbReference>
<protein>
    <submittedName>
        <fullName evidence="2">Uncharacterized protein</fullName>
    </submittedName>
</protein>
<evidence type="ECO:0000313" key="3">
    <source>
        <dbReference type="Proteomes" id="UP000292423"/>
    </source>
</evidence>
<comment type="similarity">
    <text evidence="1">Belongs to the UPF0250 family.</text>
</comment>
<dbReference type="Gene3D" id="3.30.70.260">
    <property type="match status" value="1"/>
</dbReference>